<dbReference type="InterPro" id="IPR024498">
    <property type="entry name" value="DUF2786"/>
</dbReference>
<organism evidence="4 5">
    <name type="scientific">Streptomyces polyrhachis</name>
    <dbReference type="NCBI Taxonomy" id="1282885"/>
    <lineage>
        <taxon>Bacteria</taxon>
        <taxon>Bacillati</taxon>
        <taxon>Actinomycetota</taxon>
        <taxon>Actinomycetes</taxon>
        <taxon>Kitasatosporales</taxon>
        <taxon>Streptomycetaceae</taxon>
        <taxon>Streptomyces</taxon>
    </lineage>
</organism>
<feature type="domain" description="DUF7168" evidence="3">
    <location>
        <begin position="286"/>
        <end position="381"/>
    </location>
</feature>
<keyword evidence="5" id="KW-1185">Reference proteome</keyword>
<reference evidence="5" key="1">
    <citation type="journal article" date="2019" name="Int. J. Syst. Evol. Microbiol.">
        <title>The Global Catalogue of Microorganisms (GCM) 10K type strain sequencing project: providing services to taxonomists for standard genome sequencing and annotation.</title>
        <authorList>
            <consortium name="The Broad Institute Genomics Platform"/>
            <consortium name="The Broad Institute Genome Sequencing Center for Infectious Disease"/>
            <person name="Wu L."/>
            <person name="Ma J."/>
        </authorList>
    </citation>
    <scope>NUCLEOTIDE SEQUENCE [LARGE SCALE GENOMIC DNA]</scope>
    <source>
        <strain evidence="5">CGMCC 1.13681</strain>
    </source>
</reference>
<proteinExistence type="predicted"/>
<sequence length="466" mass="49018">MGKRSQERRRARQGQHGGPAAHGSRGSHGQPPQDAAPPRTRSLAEELAYRIAAVAQAPEECAERETTAAASWLFAAEEQVGPLGRAVLADGERRLEALWRRGWQPADVVRVARRELGPVHTRVAVDLIAAEARRYPAAGLDRRWAAQLAEAGAEPWWGADEEWLPALPGRQRSDRFLLAVAVFELLRLLFRLPALEVLCTPPGTGAAVHAARPASPGAARTLGRIRALLAKAESTEFPEEAEALTAKAQQLMAEHSIGEALLAARGAAHDAPAGIRLGVESPYEQPKAALLHEVAEANRCRAVWSKELGFSTVVGFEADLDAVELLYTSLLVQATAALGAEGARAGGGSRRRAFRASFLSAYAARIGERLGETTAAATARAAGADGTTDGAAADGTAIEGAGAAGSPLLPVLAARHRAVEEEADRIFPAVTRSRASAVSDWEGWTSGRAAADRAGLRAEGGRLPAG</sequence>
<evidence type="ECO:0000259" key="2">
    <source>
        <dbReference type="Pfam" id="PF10979"/>
    </source>
</evidence>
<dbReference type="Pfam" id="PF23771">
    <property type="entry name" value="DUF7168"/>
    <property type="match status" value="1"/>
</dbReference>
<evidence type="ECO:0000313" key="5">
    <source>
        <dbReference type="Proteomes" id="UP001596413"/>
    </source>
</evidence>
<dbReference type="EMBL" id="JBHSZO010000028">
    <property type="protein sequence ID" value="MFC7220069.1"/>
    <property type="molecule type" value="Genomic_DNA"/>
</dbReference>
<comment type="caution">
    <text evidence="4">The sequence shown here is derived from an EMBL/GenBank/DDBJ whole genome shotgun (WGS) entry which is preliminary data.</text>
</comment>
<evidence type="ECO:0000313" key="4">
    <source>
        <dbReference type="EMBL" id="MFC7220069.1"/>
    </source>
</evidence>
<gene>
    <name evidence="4" type="ORF">ACFQLX_18140</name>
</gene>
<dbReference type="Proteomes" id="UP001596413">
    <property type="component" value="Unassembled WGS sequence"/>
</dbReference>
<evidence type="ECO:0000256" key="1">
    <source>
        <dbReference type="SAM" id="MobiDB-lite"/>
    </source>
</evidence>
<protein>
    <submittedName>
        <fullName evidence="4">DUF2786 domain-containing protein</fullName>
    </submittedName>
</protein>
<accession>A0ABW2GIX2</accession>
<feature type="compositionally biased region" description="Basic residues" evidence="1">
    <location>
        <begin position="1"/>
        <end position="13"/>
    </location>
</feature>
<dbReference type="RefSeq" id="WP_386416464.1">
    <property type="nucleotide sequence ID" value="NZ_JBHSZO010000028.1"/>
</dbReference>
<feature type="domain" description="DUF2786" evidence="2">
    <location>
        <begin position="221"/>
        <end position="257"/>
    </location>
</feature>
<dbReference type="Pfam" id="PF10979">
    <property type="entry name" value="DUF2786"/>
    <property type="match status" value="1"/>
</dbReference>
<evidence type="ECO:0000259" key="3">
    <source>
        <dbReference type="Pfam" id="PF23771"/>
    </source>
</evidence>
<dbReference type="InterPro" id="IPR055592">
    <property type="entry name" value="DUF7168"/>
</dbReference>
<name>A0ABW2GIX2_9ACTN</name>
<feature type="region of interest" description="Disordered" evidence="1">
    <location>
        <begin position="1"/>
        <end position="42"/>
    </location>
</feature>